<dbReference type="SUPFAM" id="SSF51604">
    <property type="entry name" value="Enolase C-terminal domain-like"/>
    <property type="match status" value="1"/>
</dbReference>
<keyword evidence="13" id="KW-0670">Pyruvate</keyword>
<evidence type="ECO:0000256" key="2">
    <source>
        <dbReference type="ARBA" id="ARBA00005031"/>
    </source>
</evidence>
<reference evidence="13 14" key="1">
    <citation type="submission" date="2018-12" db="EMBL/GenBank/DDBJ databases">
        <title>Genome Sequence of Candidatus Viridilinea halotolerans isolated from saline sulfide-rich spring.</title>
        <authorList>
            <person name="Grouzdev D.S."/>
            <person name="Burganskaya E.I."/>
            <person name="Krutkina M.S."/>
            <person name="Sukhacheva M.V."/>
            <person name="Gorlenko V.M."/>
        </authorList>
    </citation>
    <scope>NUCLEOTIDE SEQUENCE [LARGE SCALE GENOMIC DNA]</scope>
    <source>
        <strain evidence="13">Chok-6</strain>
    </source>
</reference>
<dbReference type="InterPro" id="IPR000941">
    <property type="entry name" value="Enolase"/>
</dbReference>
<comment type="pathway">
    <text evidence="2">Carbohydrate degradation; glycolysis; pyruvate from D-glyceraldehyde 3-phosphate: step 4/5.</text>
</comment>
<protein>
    <recommendedName>
        <fullName evidence="5">Enolase</fullName>
        <ecNumber evidence="4">4.2.1.11</ecNumber>
    </recommendedName>
</protein>
<dbReference type="PROSITE" id="PS00164">
    <property type="entry name" value="ENOLASE"/>
    <property type="match status" value="1"/>
</dbReference>
<dbReference type="CDD" id="cd03313">
    <property type="entry name" value="enolase"/>
    <property type="match status" value="1"/>
</dbReference>
<dbReference type="GO" id="GO:0004634">
    <property type="term" value="F:phosphopyruvate hydratase activity"/>
    <property type="evidence" value="ECO:0007669"/>
    <property type="project" value="UniProtKB-EC"/>
</dbReference>
<dbReference type="Pfam" id="PF00113">
    <property type="entry name" value="Enolase_C"/>
    <property type="match status" value="1"/>
</dbReference>
<dbReference type="SUPFAM" id="SSF54826">
    <property type="entry name" value="Enolase N-terminal domain-like"/>
    <property type="match status" value="1"/>
</dbReference>
<dbReference type="SFLD" id="SFLDF00002">
    <property type="entry name" value="enolase"/>
    <property type="match status" value="1"/>
</dbReference>
<feature type="domain" description="Enolase N-terminal" evidence="12">
    <location>
        <begin position="5"/>
        <end position="135"/>
    </location>
</feature>
<evidence type="ECO:0000256" key="10">
    <source>
        <dbReference type="ARBA" id="ARBA00023239"/>
    </source>
</evidence>
<name>A0A426TRM7_9CHLR</name>
<feature type="domain" description="Enolase C-terminal TIM barrel" evidence="11">
    <location>
        <begin position="140"/>
        <end position="364"/>
    </location>
</feature>
<evidence type="ECO:0000256" key="9">
    <source>
        <dbReference type="ARBA" id="ARBA00023152"/>
    </source>
</evidence>
<keyword evidence="9" id="KW-0324">Glycolysis</keyword>
<dbReference type="InterPro" id="IPR020809">
    <property type="entry name" value="Enolase_CS"/>
</dbReference>
<evidence type="ECO:0000256" key="4">
    <source>
        <dbReference type="ARBA" id="ARBA00012058"/>
    </source>
</evidence>
<comment type="caution">
    <text evidence="13">The sequence shown here is derived from an EMBL/GenBank/DDBJ whole genome shotgun (WGS) entry which is preliminary data.</text>
</comment>
<evidence type="ECO:0000259" key="11">
    <source>
        <dbReference type="SMART" id="SM01192"/>
    </source>
</evidence>
<dbReference type="InterPro" id="IPR020811">
    <property type="entry name" value="Enolase_N"/>
</dbReference>
<evidence type="ECO:0000256" key="7">
    <source>
        <dbReference type="ARBA" id="ARBA00022723"/>
    </source>
</evidence>
<dbReference type="FunFam" id="3.30.390.10:FF:000001">
    <property type="entry name" value="Enolase"/>
    <property type="match status" value="1"/>
</dbReference>
<dbReference type="InterPro" id="IPR036849">
    <property type="entry name" value="Enolase-like_C_sf"/>
</dbReference>
<evidence type="ECO:0000256" key="5">
    <source>
        <dbReference type="ARBA" id="ARBA00017068"/>
    </source>
</evidence>
<dbReference type="InterPro" id="IPR020810">
    <property type="entry name" value="Enolase_C"/>
</dbReference>
<organism evidence="13 14">
    <name type="scientific">Candidatus Viridilinea halotolerans</name>
    <dbReference type="NCBI Taxonomy" id="2491704"/>
    <lineage>
        <taxon>Bacteria</taxon>
        <taxon>Bacillati</taxon>
        <taxon>Chloroflexota</taxon>
        <taxon>Chloroflexia</taxon>
        <taxon>Chloroflexales</taxon>
        <taxon>Chloroflexineae</taxon>
        <taxon>Oscillochloridaceae</taxon>
        <taxon>Candidatus Viridilinea</taxon>
    </lineage>
</organism>
<proteinExistence type="inferred from homology"/>
<evidence type="ECO:0000313" key="14">
    <source>
        <dbReference type="Proteomes" id="UP000280307"/>
    </source>
</evidence>
<dbReference type="SMART" id="SM01193">
    <property type="entry name" value="Enolase_N"/>
    <property type="match status" value="1"/>
</dbReference>
<keyword evidence="10 13" id="KW-0456">Lyase</keyword>
<dbReference type="GO" id="GO:0000015">
    <property type="term" value="C:phosphopyruvate hydratase complex"/>
    <property type="evidence" value="ECO:0007669"/>
    <property type="project" value="InterPro"/>
</dbReference>
<dbReference type="Gene3D" id="3.20.20.120">
    <property type="entry name" value="Enolase-like C-terminal domain"/>
    <property type="match status" value="1"/>
</dbReference>
<dbReference type="PANTHER" id="PTHR11902:SF1">
    <property type="entry name" value="ENOLASE"/>
    <property type="match status" value="1"/>
</dbReference>
<feature type="non-terminal residue" evidence="13">
    <location>
        <position position="364"/>
    </location>
</feature>
<dbReference type="EMBL" id="RSAS01000876">
    <property type="protein sequence ID" value="RRR66207.1"/>
    <property type="molecule type" value="Genomic_DNA"/>
</dbReference>
<dbReference type="NCBIfam" id="TIGR01060">
    <property type="entry name" value="eno"/>
    <property type="match status" value="1"/>
</dbReference>
<evidence type="ECO:0000256" key="8">
    <source>
        <dbReference type="ARBA" id="ARBA00022842"/>
    </source>
</evidence>
<comment type="similarity">
    <text evidence="3">Belongs to the enolase family.</text>
</comment>
<gene>
    <name evidence="13" type="ORF">EI684_21115</name>
</gene>
<dbReference type="AlphaFoldDB" id="A0A426TRM7"/>
<dbReference type="SMART" id="SM01192">
    <property type="entry name" value="Enolase_C"/>
    <property type="match status" value="1"/>
</dbReference>
<keyword evidence="7" id="KW-0479">Metal-binding</keyword>
<dbReference type="PANTHER" id="PTHR11902">
    <property type="entry name" value="ENOLASE"/>
    <property type="match status" value="1"/>
</dbReference>
<evidence type="ECO:0000256" key="6">
    <source>
        <dbReference type="ARBA" id="ARBA00022525"/>
    </source>
</evidence>
<dbReference type="Pfam" id="PF03952">
    <property type="entry name" value="Enolase_N"/>
    <property type="match status" value="1"/>
</dbReference>
<dbReference type="HAMAP" id="MF_00318">
    <property type="entry name" value="Enolase"/>
    <property type="match status" value="1"/>
</dbReference>
<keyword evidence="8" id="KW-0460">Magnesium</keyword>
<dbReference type="PRINTS" id="PR00148">
    <property type="entry name" value="ENOLASE"/>
</dbReference>
<dbReference type="GO" id="GO:0006096">
    <property type="term" value="P:glycolytic process"/>
    <property type="evidence" value="ECO:0007669"/>
    <property type="project" value="UniProtKB-UniPathway"/>
</dbReference>
<keyword evidence="6" id="KW-0964">Secreted</keyword>
<evidence type="ECO:0000256" key="1">
    <source>
        <dbReference type="ARBA" id="ARBA00001946"/>
    </source>
</evidence>
<dbReference type="Proteomes" id="UP000280307">
    <property type="component" value="Unassembled WGS sequence"/>
</dbReference>
<dbReference type="Gene3D" id="3.30.390.10">
    <property type="entry name" value="Enolase-like, N-terminal domain"/>
    <property type="match status" value="1"/>
</dbReference>
<evidence type="ECO:0000259" key="12">
    <source>
        <dbReference type="SMART" id="SM01193"/>
    </source>
</evidence>
<sequence length="364" mass="39288">MSTLIEEIIGREVLDSRGNPTVEVDVRLETGDIGRAIVPSGASTGAHEALELRDGDKARYGGKGVLKAVRAVNEDIAEALVGFDAADQVGLDRELLALDGTPNKSKLGANAILGVSLAASKAAANAFGLPLYRYLGGVHAHVLPVPMLNIMNGGQHAANSTDFQEFMVMPVGAESFSEAIRWGSEIYQTLKKVLHERNLSTTVGDEGGFAPSLPSNEAPLELIMEAIEKAGYRPGEQVMLAMDPACTEIYADGYYHLKRDGKTLTTAEMVDYWADIADRYPLISLEDGLHEDDWEGWRLLRAKIGHKVQLVGDDFLVTNVTRLQRAIEENACNSILIKLNQIGSLSETMAAISLAQRNGMTAVV</sequence>
<accession>A0A426TRM7</accession>
<dbReference type="GO" id="GO:0000287">
    <property type="term" value="F:magnesium ion binding"/>
    <property type="evidence" value="ECO:0007669"/>
    <property type="project" value="InterPro"/>
</dbReference>
<dbReference type="EC" id="4.2.1.11" evidence="4"/>
<dbReference type="SFLD" id="SFLDG00178">
    <property type="entry name" value="enolase"/>
    <property type="match status" value="1"/>
</dbReference>
<evidence type="ECO:0000256" key="3">
    <source>
        <dbReference type="ARBA" id="ARBA00009604"/>
    </source>
</evidence>
<dbReference type="SFLD" id="SFLDS00001">
    <property type="entry name" value="Enolase"/>
    <property type="match status" value="1"/>
</dbReference>
<dbReference type="UniPathway" id="UPA00109">
    <property type="reaction ID" value="UER00187"/>
</dbReference>
<dbReference type="InterPro" id="IPR029017">
    <property type="entry name" value="Enolase-like_N"/>
</dbReference>
<evidence type="ECO:0000313" key="13">
    <source>
        <dbReference type="EMBL" id="RRR66207.1"/>
    </source>
</evidence>
<comment type="cofactor">
    <cofactor evidence="1">
        <name>Mg(2+)</name>
        <dbReference type="ChEBI" id="CHEBI:18420"/>
    </cofactor>
</comment>